<dbReference type="Gene3D" id="1.25.40.10">
    <property type="entry name" value="Tetratricopeptide repeat domain"/>
    <property type="match status" value="1"/>
</dbReference>
<evidence type="ECO:0000256" key="2">
    <source>
        <dbReference type="ARBA" id="ARBA00022803"/>
    </source>
</evidence>
<feature type="region of interest" description="Disordered" evidence="4">
    <location>
        <begin position="170"/>
        <end position="203"/>
    </location>
</feature>
<name>K9YYK5_DACS8</name>
<evidence type="ECO:0000259" key="5">
    <source>
        <dbReference type="PROSITE" id="PS50076"/>
    </source>
</evidence>
<proteinExistence type="predicted"/>
<dbReference type="HOGENOM" id="CLU_923530_0_0_3"/>
<gene>
    <name evidence="6" type="ORF">Dacsa_3523</name>
</gene>
<feature type="compositionally biased region" description="Polar residues" evidence="4">
    <location>
        <begin position="170"/>
        <end position="181"/>
    </location>
</feature>
<protein>
    <submittedName>
        <fullName evidence="6">Tetratricopeptide repeat protein,DnaJ-like protein</fullName>
    </submittedName>
</protein>
<dbReference type="AlphaFoldDB" id="K9YYK5"/>
<dbReference type="PANTHER" id="PTHR45831">
    <property type="entry name" value="LD24721P"/>
    <property type="match status" value="1"/>
</dbReference>
<dbReference type="SUPFAM" id="SSF46565">
    <property type="entry name" value="Chaperone J-domain"/>
    <property type="match status" value="1"/>
</dbReference>
<dbReference type="SUPFAM" id="SSF48452">
    <property type="entry name" value="TPR-like"/>
    <property type="match status" value="1"/>
</dbReference>
<dbReference type="Proteomes" id="UP000010482">
    <property type="component" value="Chromosome"/>
</dbReference>
<dbReference type="PROSITE" id="PS50076">
    <property type="entry name" value="DNAJ_2"/>
    <property type="match status" value="1"/>
</dbReference>
<reference evidence="6" key="1">
    <citation type="submission" date="2012-04" db="EMBL/GenBank/DDBJ databases">
        <title>Finished genome of Dactylococcopsis salina PCC 8305.</title>
        <authorList>
            <consortium name="US DOE Joint Genome Institute"/>
            <person name="Gugger M."/>
            <person name="Coursin T."/>
            <person name="Rippka R."/>
            <person name="Tandeau De Marsac N."/>
            <person name="Huntemann M."/>
            <person name="Wei C.-L."/>
            <person name="Han J."/>
            <person name="Detter J.C."/>
            <person name="Han C."/>
            <person name="Tapia R."/>
            <person name="Daligault H."/>
            <person name="Chen A."/>
            <person name="Krypides N."/>
            <person name="Mavromatis K."/>
            <person name="Markowitz V."/>
            <person name="Szeto E."/>
            <person name="Ivanova N."/>
            <person name="Ovchinnikova G."/>
            <person name="Pagani I."/>
            <person name="Pati A."/>
            <person name="Goodwin L."/>
            <person name="Peters L."/>
            <person name="Pitluck S."/>
            <person name="Woyke T."/>
            <person name="Kerfeld C."/>
        </authorList>
    </citation>
    <scope>NUCLEOTIDE SEQUENCE [LARGE SCALE GENOMIC DNA]</scope>
    <source>
        <strain evidence="6">PCC 8305</strain>
    </source>
</reference>
<dbReference type="InterPro" id="IPR047150">
    <property type="entry name" value="SGT"/>
</dbReference>
<feature type="domain" description="J" evidence="5">
    <location>
        <begin position="18"/>
        <end position="98"/>
    </location>
</feature>
<evidence type="ECO:0000256" key="4">
    <source>
        <dbReference type="SAM" id="MobiDB-lite"/>
    </source>
</evidence>
<dbReference type="GO" id="GO:0006620">
    <property type="term" value="P:post-translational protein targeting to endoplasmic reticulum membrane"/>
    <property type="evidence" value="ECO:0007669"/>
    <property type="project" value="TreeGrafter"/>
</dbReference>
<dbReference type="EMBL" id="CP003944">
    <property type="protein sequence ID" value="AFZ52009.1"/>
    <property type="molecule type" value="Genomic_DNA"/>
</dbReference>
<dbReference type="InterPro" id="IPR036869">
    <property type="entry name" value="J_dom_sf"/>
</dbReference>
<evidence type="ECO:0000313" key="6">
    <source>
        <dbReference type="EMBL" id="AFZ52009.1"/>
    </source>
</evidence>
<dbReference type="PANTHER" id="PTHR45831:SF2">
    <property type="entry name" value="LD24721P"/>
    <property type="match status" value="1"/>
</dbReference>
<accession>K9YYK5</accession>
<dbReference type="eggNOG" id="COG0457">
    <property type="taxonomic scope" value="Bacteria"/>
</dbReference>
<feature type="repeat" description="TPR" evidence="3">
    <location>
        <begin position="243"/>
        <end position="276"/>
    </location>
</feature>
<dbReference type="PROSITE" id="PS50005">
    <property type="entry name" value="TPR"/>
    <property type="match status" value="2"/>
</dbReference>
<dbReference type="InterPro" id="IPR011990">
    <property type="entry name" value="TPR-like_helical_dom_sf"/>
</dbReference>
<organism evidence="6 7">
    <name type="scientific">Dactylococcopsis salina (strain PCC 8305)</name>
    <name type="common">Myxobactron salinum</name>
    <dbReference type="NCBI Taxonomy" id="13035"/>
    <lineage>
        <taxon>Bacteria</taxon>
        <taxon>Bacillati</taxon>
        <taxon>Cyanobacteriota</taxon>
        <taxon>Cyanophyceae</taxon>
        <taxon>Nodosilineales</taxon>
        <taxon>Cymatolegaceae</taxon>
        <taxon>Dactylococcopsis</taxon>
    </lineage>
</organism>
<dbReference type="KEGG" id="dsl:Dacsa_3523"/>
<dbReference type="GO" id="GO:0060090">
    <property type="term" value="F:molecular adaptor activity"/>
    <property type="evidence" value="ECO:0007669"/>
    <property type="project" value="TreeGrafter"/>
</dbReference>
<feature type="region of interest" description="Disordered" evidence="4">
    <location>
        <begin position="293"/>
        <end position="320"/>
    </location>
</feature>
<dbReference type="SMART" id="SM00271">
    <property type="entry name" value="DnaJ"/>
    <property type="match status" value="1"/>
</dbReference>
<dbReference type="GO" id="GO:0016020">
    <property type="term" value="C:membrane"/>
    <property type="evidence" value="ECO:0007669"/>
    <property type="project" value="TreeGrafter"/>
</dbReference>
<dbReference type="Pfam" id="PF13414">
    <property type="entry name" value="TPR_11"/>
    <property type="match status" value="1"/>
</dbReference>
<dbReference type="InterPro" id="IPR001623">
    <property type="entry name" value="DnaJ_domain"/>
</dbReference>
<feature type="compositionally biased region" description="Gly residues" evidence="4">
    <location>
        <begin position="309"/>
        <end position="320"/>
    </location>
</feature>
<keyword evidence="7" id="KW-1185">Reference proteome</keyword>
<evidence type="ECO:0000313" key="7">
    <source>
        <dbReference type="Proteomes" id="UP000010482"/>
    </source>
</evidence>
<dbReference type="InterPro" id="IPR019734">
    <property type="entry name" value="TPR_rpt"/>
</dbReference>
<keyword evidence="2 3" id="KW-0802">TPR repeat</keyword>
<dbReference type="Gene3D" id="1.10.287.110">
    <property type="entry name" value="DnaJ domain"/>
    <property type="match status" value="1"/>
</dbReference>
<dbReference type="RefSeq" id="WP_015230983.1">
    <property type="nucleotide sequence ID" value="NC_019780.1"/>
</dbReference>
<dbReference type="eggNOG" id="COG2214">
    <property type="taxonomic scope" value="Bacteria"/>
</dbReference>
<keyword evidence="1" id="KW-0677">Repeat</keyword>
<dbReference type="SMART" id="SM00028">
    <property type="entry name" value="TPR"/>
    <property type="match status" value="2"/>
</dbReference>
<dbReference type="STRING" id="13035.Dacsa_3523"/>
<sequence length="320" mass="36049">MLKIPPIKCGLFQFSLTDYHAILGVPIGASPEEIRKRYLKINHILFPDVRDLNTQEEEDLADQLLSQLVNPSYENLVKDEAARQEHLLLLRQIRERIVSQGKPRIKSKVAQQLAEAATSGNLESLYKKYLASIAKKEYKELDKTLRRIALISEFNLVYLGLKKKIVQPKKTTVNSGKSAKTTQEKTEINQSEKATEEQTSPQDKLAKYVEPYLRRGQQLINKEDYTKAIMELREALQLDPKNSQAHTLLGLAYVKQSQLGMAKVHINKALQLDPKNKMALEGKQVLAKLIEQGKGTDSGSGNQSNRRGGLFGGLFGKKNN</sequence>
<feature type="compositionally biased region" description="Low complexity" evidence="4">
    <location>
        <begin position="299"/>
        <end position="308"/>
    </location>
</feature>
<evidence type="ECO:0000256" key="3">
    <source>
        <dbReference type="PROSITE-ProRule" id="PRU00339"/>
    </source>
</evidence>
<evidence type="ECO:0000256" key="1">
    <source>
        <dbReference type="ARBA" id="ARBA00022737"/>
    </source>
</evidence>
<dbReference type="OrthoDB" id="494812at2"/>
<feature type="repeat" description="TPR" evidence="3">
    <location>
        <begin position="209"/>
        <end position="242"/>
    </location>
</feature>
<feature type="compositionally biased region" description="Polar residues" evidence="4">
    <location>
        <begin position="188"/>
        <end position="202"/>
    </location>
</feature>
<dbReference type="PATRIC" id="fig|13035.3.peg.3996"/>
<dbReference type="GO" id="GO:0072380">
    <property type="term" value="C:TRC complex"/>
    <property type="evidence" value="ECO:0007669"/>
    <property type="project" value="TreeGrafter"/>
</dbReference>
<dbReference type="CDD" id="cd06257">
    <property type="entry name" value="DnaJ"/>
    <property type="match status" value="1"/>
</dbReference>